<feature type="binding site" evidence="9 12">
    <location>
        <position position="167"/>
    </location>
    <ligand>
        <name>FMN</name>
        <dbReference type="ChEBI" id="CHEBI:58210"/>
    </ligand>
</feature>
<evidence type="ECO:0000313" key="14">
    <source>
        <dbReference type="EMBL" id="TFZ82206.1"/>
    </source>
</evidence>
<dbReference type="PIRSF" id="PIRSF006621">
    <property type="entry name" value="Dus"/>
    <property type="match status" value="1"/>
</dbReference>
<comment type="catalytic activity">
    <reaction evidence="9">
        <text>5,6-dihydrouridine(20) in tRNA + NADP(+) = uridine(20) in tRNA + NADPH + H(+)</text>
        <dbReference type="Rhea" id="RHEA:53336"/>
        <dbReference type="Rhea" id="RHEA-COMP:13533"/>
        <dbReference type="Rhea" id="RHEA-COMP:13534"/>
        <dbReference type="ChEBI" id="CHEBI:15378"/>
        <dbReference type="ChEBI" id="CHEBI:57783"/>
        <dbReference type="ChEBI" id="CHEBI:58349"/>
        <dbReference type="ChEBI" id="CHEBI:65315"/>
        <dbReference type="ChEBI" id="CHEBI:74443"/>
        <dbReference type="EC" id="1.3.1.91"/>
    </reaction>
</comment>
<dbReference type="GO" id="GO:0010181">
    <property type="term" value="F:FMN binding"/>
    <property type="evidence" value="ECO:0007669"/>
    <property type="project" value="UniProtKB-UniRule"/>
</dbReference>
<feature type="binding site" evidence="9">
    <location>
        <begin position="13"/>
        <end position="15"/>
    </location>
    <ligand>
        <name>FMN</name>
        <dbReference type="ChEBI" id="CHEBI:58210"/>
    </ligand>
</feature>
<evidence type="ECO:0000256" key="3">
    <source>
        <dbReference type="ARBA" id="ARBA00022630"/>
    </source>
</evidence>
<evidence type="ECO:0000256" key="8">
    <source>
        <dbReference type="ARBA" id="ARBA00023002"/>
    </source>
</evidence>
<dbReference type="HAMAP" id="MF_02041">
    <property type="entry name" value="DusA_subfam"/>
    <property type="match status" value="1"/>
</dbReference>
<dbReference type="InterPro" id="IPR013785">
    <property type="entry name" value="Aldolase_TIM"/>
</dbReference>
<comment type="similarity">
    <text evidence="10">Belongs to the dus family.</text>
</comment>
<evidence type="ECO:0000256" key="4">
    <source>
        <dbReference type="ARBA" id="ARBA00022643"/>
    </source>
</evidence>
<evidence type="ECO:0000256" key="10">
    <source>
        <dbReference type="PIRNR" id="PIRNR006621"/>
    </source>
</evidence>
<dbReference type="SUPFAM" id="SSF51395">
    <property type="entry name" value="FMN-linked oxidoreductases"/>
    <property type="match status" value="1"/>
</dbReference>
<reference evidence="14 15" key="1">
    <citation type="journal article" date="2019" name="ISME J.">
        <title>Candidatus Macondimonas diazotrophica, a novel gammaproteobacterial genus dominating crude-oil-contaminated coastal sediments.</title>
        <authorList>
            <person name="Karthikeyan S."/>
            <person name="Konstantinidis K."/>
        </authorList>
    </citation>
    <scope>NUCLEOTIDE SEQUENCE [LARGE SCALE GENOMIC DNA]</scope>
    <source>
        <strain evidence="14 15">KTK01</strain>
    </source>
</reference>
<keyword evidence="8 9" id="KW-0560">Oxidoreductase</keyword>
<dbReference type="GO" id="GO:0102266">
    <property type="term" value="F:tRNA-dihydrouridine20a synthase activity"/>
    <property type="evidence" value="ECO:0007669"/>
    <property type="project" value="RHEA"/>
</dbReference>
<feature type="binding site" evidence="9 12">
    <location>
        <position position="135"/>
    </location>
    <ligand>
        <name>FMN</name>
        <dbReference type="ChEBI" id="CHEBI:58210"/>
    </ligand>
</feature>
<dbReference type="EC" id="1.3.1.91" evidence="9"/>
<evidence type="ECO:0000256" key="12">
    <source>
        <dbReference type="PIRSR" id="PIRSR006621-2"/>
    </source>
</evidence>
<organism evidence="14 15">
    <name type="scientific">Candidatus Macondimonas diazotrophica</name>
    <dbReference type="NCBI Taxonomy" id="2305248"/>
    <lineage>
        <taxon>Bacteria</taxon>
        <taxon>Pseudomonadati</taxon>
        <taxon>Pseudomonadota</taxon>
        <taxon>Gammaproteobacteria</taxon>
        <taxon>Chromatiales</taxon>
        <taxon>Ectothiorhodospiraceae</taxon>
        <taxon>Candidatus Macondimonas</taxon>
    </lineage>
</organism>
<dbReference type="AlphaFoldDB" id="A0A4Z0F9F4"/>
<accession>A0A4Z0F9F4</accession>
<evidence type="ECO:0000256" key="7">
    <source>
        <dbReference type="ARBA" id="ARBA00022884"/>
    </source>
</evidence>
<dbReference type="NCBIfam" id="NF008774">
    <property type="entry name" value="PRK11815.1"/>
    <property type="match status" value="1"/>
</dbReference>
<dbReference type="EMBL" id="SRIO01000011">
    <property type="protein sequence ID" value="TFZ82206.1"/>
    <property type="molecule type" value="Genomic_DNA"/>
</dbReference>
<dbReference type="Gene3D" id="3.20.20.70">
    <property type="entry name" value="Aldolase class I"/>
    <property type="match status" value="1"/>
</dbReference>
<comment type="catalytic activity">
    <reaction evidence="9">
        <text>5,6-dihydrouridine(20) in tRNA + NAD(+) = uridine(20) in tRNA + NADH + H(+)</text>
        <dbReference type="Rhea" id="RHEA:53340"/>
        <dbReference type="Rhea" id="RHEA-COMP:13533"/>
        <dbReference type="Rhea" id="RHEA-COMP:13534"/>
        <dbReference type="ChEBI" id="CHEBI:15378"/>
        <dbReference type="ChEBI" id="CHEBI:57540"/>
        <dbReference type="ChEBI" id="CHEBI:57945"/>
        <dbReference type="ChEBI" id="CHEBI:65315"/>
        <dbReference type="ChEBI" id="CHEBI:74443"/>
        <dbReference type="EC" id="1.3.1.91"/>
    </reaction>
</comment>
<keyword evidence="5 9" id="KW-0819">tRNA processing</keyword>
<proteinExistence type="inferred from homology"/>
<keyword evidence="4 9" id="KW-0288">FMN</keyword>
<sequence length="329" mass="35798">MSLLRTRRFCVAPMLDCTDRHARHLMRLISRHAWLYTEMITTPALLRGQPERWLRYSAIQHPLALQLGGSDPTALAQCARLAEDYGYDEINLNVGCPSDRVQGGRFGACLMAEPALVAECVAAMAAAVTIPVTVKTRLGIDELDHDAHLHHFVETVASAGCRTFILHARKAWLKGLSPHENRTVPPLQYERVHHLKSAMPHLEIILNGGLTDLESARTAGAGLDGVMLGRAVYGSPYCLAGVDAMFYGDPRPAPSRHAVIEAYGVYAQEALRAGTPLSALTRPLLGLFNGMPGARAFRRHLSENGCRSGAGWPVVEQALESLHVAPLPA</sequence>
<comment type="similarity">
    <text evidence="9">Belongs to the Dus family. DusA subfamily.</text>
</comment>
<dbReference type="OrthoDB" id="9783413at2"/>
<evidence type="ECO:0000256" key="6">
    <source>
        <dbReference type="ARBA" id="ARBA00022857"/>
    </source>
</evidence>
<comment type="caution">
    <text evidence="9">Lacks conserved residue(s) required for the propagation of feature annotation.</text>
</comment>
<dbReference type="GO" id="GO:0050660">
    <property type="term" value="F:flavin adenine dinucleotide binding"/>
    <property type="evidence" value="ECO:0007669"/>
    <property type="project" value="InterPro"/>
</dbReference>
<keyword evidence="15" id="KW-1185">Reference proteome</keyword>
<feature type="domain" description="DUS-like FMN-binding" evidence="13">
    <location>
        <begin position="11"/>
        <end position="307"/>
    </location>
</feature>
<protein>
    <recommendedName>
        <fullName evidence="9">tRNA-dihydrouridine(20/20a) synthase</fullName>
        <ecNumber evidence="9">1.3.1.91</ecNumber>
    </recommendedName>
    <alternativeName>
        <fullName evidence="9">U20-specific dihydrouridine synthase</fullName>
        <shortName evidence="9">U20-specific Dus</shortName>
    </alternativeName>
    <alternativeName>
        <fullName evidence="9">tRNA-dihydrouridine synthase A</fullName>
    </alternativeName>
</protein>
<evidence type="ECO:0000256" key="9">
    <source>
        <dbReference type="HAMAP-Rule" id="MF_02041"/>
    </source>
</evidence>
<dbReference type="PROSITE" id="PS01136">
    <property type="entry name" value="UPF0034"/>
    <property type="match status" value="1"/>
</dbReference>
<name>A0A4Z0F9F4_9GAMM</name>
<feature type="site" description="Interacts with tRNA; defines subfamily-specific binding signature" evidence="9">
    <location>
        <position position="298"/>
    </location>
</feature>
<comment type="catalytic activity">
    <reaction evidence="9">
        <text>5,6-dihydrouridine(20a) in tRNA + NADP(+) = uridine(20a) in tRNA + NADPH + H(+)</text>
        <dbReference type="Rhea" id="RHEA:53344"/>
        <dbReference type="Rhea" id="RHEA-COMP:13535"/>
        <dbReference type="Rhea" id="RHEA-COMP:13536"/>
        <dbReference type="ChEBI" id="CHEBI:15378"/>
        <dbReference type="ChEBI" id="CHEBI:57783"/>
        <dbReference type="ChEBI" id="CHEBI:58349"/>
        <dbReference type="ChEBI" id="CHEBI:65315"/>
        <dbReference type="ChEBI" id="CHEBI:74443"/>
    </reaction>
</comment>
<dbReference type="RefSeq" id="WP_135282135.1">
    <property type="nucleotide sequence ID" value="NZ_SRIO01000011.1"/>
</dbReference>
<comment type="cofactor">
    <cofactor evidence="1 9 10 12">
        <name>FMN</name>
        <dbReference type="ChEBI" id="CHEBI:58210"/>
    </cofactor>
</comment>
<gene>
    <name evidence="9 14" type="primary">dusA</name>
    <name evidence="14" type="ORF">E4680_09335</name>
</gene>
<evidence type="ECO:0000256" key="1">
    <source>
        <dbReference type="ARBA" id="ARBA00001917"/>
    </source>
</evidence>
<evidence type="ECO:0000256" key="11">
    <source>
        <dbReference type="PIRSR" id="PIRSR006621-1"/>
    </source>
</evidence>
<keyword evidence="12" id="KW-0547">Nucleotide-binding</keyword>
<evidence type="ECO:0000259" key="13">
    <source>
        <dbReference type="Pfam" id="PF01207"/>
    </source>
</evidence>
<dbReference type="Gene3D" id="1.20.120.1460">
    <property type="match status" value="1"/>
</dbReference>
<keyword evidence="2 9" id="KW-0820">tRNA-binding</keyword>
<dbReference type="Proteomes" id="UP000297890">
    <property type="component" value="Unassembled WGS sequence"/>
</dbReference>
<dbReference type="InterPro" id="IPR018517">
    <property type="entry name" value="tRNA_hU_synthase_CS"/>
</dbReference>
<dbReference type="GO" id="GO:0000049">
    <property type="term" value="F:tRNA binding"/>
    <property type="evidence" value="ECO:0007669"/>
    <property type="project" value="UniProtKB-UniRule"/>
</dbReference>
<keyword evidence="6 9" id="KW-0521">NADP</keyword>
<dbReference type="InterPro" id="IPR004653">
    <property type="entry name" value="DusA"/>
</dbReference>
<feature type="binding site" evidence="9 12">
    <location>
        <begin position="207"/>
        <end position="209"/>
    </location>
    <ligand>
        <name>FMN</name>
        <dbReference type="ChEBI" id="CHEBI:58210"/>
    </ligand>
</feature>
<feature type="active site" description="Proton donor" evidence="9 11">
    <location>
        <position position="96"/>
    </location>
</feature>
<evidence type="ECO:0000256" key="2">
    <source>
        <dbReference type="ARBA" id="ARBA00022555"/>
    </source>
</evidence>
<feature type="site" description="Interacts with tRNA" evidence="9">
    <location>
        <position position="93"/>
    </location>
</feature>
<feature type="binding site" evidence="9 12">
    <location>
        <position position="66"/>
    </location>
    <ligand>
        <name>FMN</name>
        <dbReference type="ChEBI" id="CHEBI:58210"/>
    </ligand>
</feature>
<evidence type="ECO:0000256" key="5">
    <source>
        <dbReference type="ARBA" id="ARBA00022694"/>
    </source>
</evidence>
<dbReference type="NCBIfam" id="TIGR00742">
    <property type="entry name" value="yjbN"/>
    <property type="match status" value="1"/>
</dbReference>
<dbReference type="InterPro" id="IPR001269">
    <property type="entry name" value="DUS_fam"/>
</dbReference>
<dbReference type="Pfam" id="PF01207">
    <property type="entry name" value="Dus"/>
    <property type="match status" value="1"/>
</dbReference>
<evidence type="ECO:0000313" key="15">
    <source>
        <dbReference type="Proteomes" id="UP000297890"/>
    </source>
</evidence>
<comment type="catalytic activity">
    <reaction evidence="9">
        <text>5,6-dihydrouridine(20a) in tRNA + NAD(+) = uridine(20a) in tRNA + NADH + H(+)</text>
        <dbReference type="Rhea" id="RHEA:53348"/>
        <dbReference type="Rhea" id="RHEA-COMP:13535"/>
        <dbReference type="Rhea" id="RHEA-COMP:13536"/>
        <dbReference type="ChEBI" id="CHEBI:15378"/>
        <dbReference type="ChEBI" id="CHEBI:57540"/>
        <dbReference type="ChEBI" id="CHEBI:57945"/>
        <dbReference type="ChEBI" id="CHEBI:65315"/>
        <dbReference type="ChEBI" id="CHEBI:74443"/>
    </reaction>
</comment>
<keyword evidence="3 9" id="KW-0285">Flavoprotein</keyword>
<comment type="function">
    <text evidence="9">Catalyzes the synthesis of 5,6-dihydrouridine (D), a modified base found in the D-loop of most tRNAs, via the reduction of the C5-C6 double bond in target uridines. Specifically modifies U20 and U20a in tRNAs.</text>
</comment>
<feature type="site" description="Interacts with tRNA" evidence="9">
    <location>
        <position position="182"/>
    </location>
</feature>
<dbReference type="CDD" id="cd02801">
    <property type="entry name" value="DUS_like_FMN"/>
    <property type="match status" value="1"/>
</dbReference>
<feature type="site" description="Interacts with tRNA; defines subfamily-specific binding signature" evidence="9">
    <location>
        <position position="295"/>
    </location>
</feature>
<comment type="caution">
    <text evidence="14">The sequence shown here is derived from an EMBL/GenBank/DDBJ whole genome shotgun (WGS) entry which is preliminary data.</text>
</comment>
<feature type="binding site" evidence="9 12">
    <location>
        <begin position="229"/>
        <end position="230"/>
    </location>
    <ligand>
        <name>FMN</name>
        <dbReference type="ChEBI" id="CHEBI:58210"/>
    </ligand>
</feature>
<dbReference type="GO" id="GO:0102264">
    <property type="term" value="F:tRNA-dihydrouridine20 synthase activity"/>
    <property type="evidence" value="ECO:0007669"/>
    <property type="project" value="UniProtKB-EC"/>
</dbReference>
<dbReference type="PANTHER" id="PTHR42907">
    <property type="entry name" value="FMN-LINKED OXIDOREDUCTASES SUPERFAMILY PROTEIN"/>
    <property type="match status" value="1"/>
</dbReference>
<dbReference type="InterPro" id="IPR035587">
    <property type="entry name" value="DUS-like_FMN-bd"/>
</dbReference>
<keyword evidence="7 9" id="KW-0694">RNA-binding</keyword>
<dbReference type="PANTHER" id="PTHR42907:SF1">
    <property type="entry name" value="FMN-LINKED OXIDOREDUCTASES SUPERFAMILY PROTEIN"/>
    <property type="match status" value="1"/>
</dbReference>